<evidence type="ECO:0000313" key="4">
    <source>
        <dbReference type="Proteomes" id="UP000540506"/>
    </source>
</evidence>
<proteinExistence type="inferred from homology"/>
<dbReference type="GO" id="GO:0016787">
    <property type="term" value="F:hydrolase activity"/>
    <property type="evidence" value="ECO:0007669"/>
    <property type="project" value="UniProtKB-KW"/>
</dbReference>
<keyword evidence="4" id="KW-1185">Reference proteome</keyword>
<dbReference type="EMBL" id="JACHJV010000001">
    <property type="protein sequence ID" value="MBB4921136.1"/>
    <property type="molecule type" value="Genomic_DNA"/>
</dbReference>
<comment type="caution">
    <text evidence="3">The sequence shown here is derived from an EMBL/GenBank/DDBJ whole genome shotgun (WGS) entry which is preliminary data.</text>
</comment>
<sequence length="285" mass="28972">MNDLHALPSGPLTVAAGQAACVALDIPANVAAAADLVRRAGDQGAELLVLPELFLTGYELAGIVADPDAHTLDPADPRLDPLAAACAETRTAVVAGAPTRNPGSGQLHISVLVLGRDGRFAAQYDKQHGTPNERAAGFSSGIAGCTLSFEGWRLGLGICWDSGFPEHARAAALDGAHAYLVGAMFGQGSGAQQRAVVFPARALDNTCYALLANHCGPSGPYQGSGGSAVWSPDGTLLVDAGTADPALALARLDPQVLAGARAAEPVLVDPSLSAPRHPRLDVALT</sequence>
<comment type="similarity">
    <text evidence="1">Belongs to the carbon-nitrogen hydrolase superfamily. NIT1/NIT2 family.</text>
</comment>
<dbReference type="Proteomes" id="UP000540506">
    <property type="component" value="Unassembled WGS sequence"/>
</dbReference>
<feature type="domain" description="CN hydrolase" evidence="2">
    <location>
        <begin position="12"/>
        <end position="254"/>
    </location>
</feature>
<dbReference type="Gene3D" id="3.60.110.10">
    <property type="entry name" value="Carbon-nitrogen hydrolase"/>
    <property type="match status" value="1"/>
</dbReference>
<evidence type="ECO:0000313" key="3">
    <source>
        <dbReference type="EMBL" id="MBB4921136.1"/>
    </source>
</evidence>
<gene>
    <name evidence="3" type="ORF">FHR34_000129</name>
</gene>
<keyword evidence="3" id="KW-0378">Hydrolase</keyword>
<organism evidence="3 4">
    <name type="scientific">Kitasatospora kifunensis</name>
    <name type="common">Streptomyces kifunensis</name>
    <dbReference type="NCBI Taxonomy" id="58351"/>
    <lineage>
        <taxon>Bacteria</taxon>
        <taxon>Bacillati</taxon>
        <taxon>Actinomycetota</taxon>
        <taxon>Actinomycetes</taxon>
        <taxon>Kitasatosporales</taxon>
        <taxon>Streptomycetaceae</taxon>
        <taxon>Kitasatospora</taxon>
    </lineage>
</organism>
<dbReference type="InterPro" id="IPR003010">
    <property type="entry name" value="C-N_Hydrolase"/>
</dbReference>
<dbReference type="AlphaFoldDB" id="A0A7W7VSF9"/>
<evidence type="ECO:0000256" key="1">
    <source>
        <dbReference type="ARBA" id="ARBA00010613"/>
    </source>
</evidence>
<dbReference type="Pfam" id="PF00795">
    <property type="entry name" value="CN_hydrolase"/>
    <property type="match status" value="1"/>
</dbReference>
<dbReference type="PROSITE" id="PS50263">
    <property type="entry name" value="CN_HYDROLASE"/>
    <property type="match status" value="1"/>
</dbReference>
<dbReference type="InterPro" id="IPR036526">
    <property type="entry name" value="C-N_Hydrolase_sf"/>
</dbReference>
<dbReference type="PANTHER" id="PTHR23088">
    <property type="entry name" value="NITRILASE-RELATED"/>
    <property type="match status" value="1"/>
</dbReference>
<dbReference type="CDD" id="cd07197">
    <property type="entry name" value="nitrilase"/>
    <property type="match status" value="1"/>
</dbReference>
<reference evidence="3 4" key="1">
    <citation type="submission" date="2020-08" db="EMBL/GenBank/DDBJ databases">
        <title>Sequencing the genomes of 1000 actinobacteria strains.</title>
        <authorList>
            <person name="Klenk H.-P."/>
        </authorList>
    </citation>
    <scope>NUCLEOTIDE SEQUENCE [LARGE SCALE GENOMIC DNA]</scope>
    <source>
        <strain evidence="3 4">DSM 41654</strain>
    </source>
</reference>
<dbReference type="SUPFAM" id="SSF56317">
    <property type="entry name" value="Carbon-nitrogen hydrolase"/>
    <property type="match status" value="1"/>
</dbReference>
<protein>
    <submittedName>
        <fullName evidence="3">Putative amidohydrolase</fullName>
    </submittedName>
</protein>
<name>A0A7W7VSF9_KITKI</name>
<evidence type="ECO:0000259" key="2">
    <source>
        <dbReference type="PROSITE" id="PS50263"/>
    </source>
</evidence>
<dbReference type="PANTHER" id="PTHR23088:SF27">
    <property type="entry name" value="DEAMINATED GLUTATHIONE AMIDASE"/>
    <property type="match status" value="1"/>
</dbReference>
<accession>A0A7W7VSF9</accession>
<dbReference type="RefSeq" id="WP_184933517.1">
    <property type="nucleotide sequence ID" value="NZ_JACHJV010000001.1"/>
</dbReference>